<evidence type="ECO:0000313" key="2">
    <source>
        <dbReference type="EMBL" id="GFO35649.1"/>
    </source>
</evidence>
<evidence type="ECO:0000256" key="1">
    <source>
        <dbReference type="SAM" id="Coils"/>
    </source>
</evidence>
<sequence>MEKHHKYASILYEVKQIEFQIRSVKEDINSLKQEMEILRLEQKWGIDSAGNRTVPTAEDQAVELSQKLVDYPFLVEDTVKALRLKKIDLQSDLKELVKRSSDVELSFS</sequence>
<keyword evidence="1" id="KW-0175">Coiled coil</keyword>
<feature type="coiled-coil region" evidence="1">
    <location>
        <begin position="14"/>
        <end position="41"/>
    </location>
</feature>
<name>A0AAV4CUU0_9GAST</name>
<proteinExistence type="predicted"/>
<reference evidence="2 3" key="1">
    <citation type="journal article" date="2021" name="Elife">
        <title>Chloroplast acquisition without the gene transfer in kleptoplastic sea slugs, Plakobranchus ocellatus.</title>
        <authorList>
            <person name="Maeda T."/>
            <person name="Takahashi S."/>
            <person name="Yoshida T."/>
            <person name="Shimamura S."/>
            <person name="Takaki Y."/>
            <person name="Nagai Y."/>
            <person name="Toyoda A."/>
            <person name="Suzuki Y."/>
            <person name="Arimoto A."/>
            <person name="Ishii H."/>
            <person name="Satoh N."/>
            <person name="Nishiyama T."/>
            <person name="Hasebe M."/>
            <person name="Maruyama T."/>
            <person name="Minagawa J."/>
            <person name="Obokata J."/>
            <person name="Shigenobu S."/>
        </authorList>
    </citation>
    <scope>NUCLEOTIDE SEQUENCE [LARGE SCALE GENOMIC DNA]</scope>
</reference>
<dbReference type="EMBL" id="BLXT01006999">
    <property type="protein sequence ID" value="GFO35649.1"/>
    <property type="molecule type" value="Genomic_DNA"/>
</dbReference>
<dbReference type="Proteomes" id="UP000735302">
    <property type="component" value="Unassembled WGS sequence"/>
</dbReference>
<keyword evidence="3" id="KW-1185">Reference proteome</keyword>
<evidence type="ECO:0000313" key="3">
    <source>
        <dbReference type="Proteomes" id="UP000735302"/>
    </source>
</evidence>
<accession>A0AAV4CUU0</accession>
<dbReference type="AlphaFoldDB" id="A0AAV4CUU0"/>
<comment type="caution">
    <text evidence="2">The sequence shown here is derived from an EMBL/GenBank/DDBJ whole genome shotgun (WGS) entry which is preliminary data.</text>
</comment>
<organism evidence="2 3">
    <name type="scientific">Plakobranchus ocellatus</name>
    <dbReference type="NCBI Taxonomy" id="259542"/>
    <lineage>
        <taxon>Eukaryota</taxon>
        <taxon>Metazoa</taxon>
        <taxon>Spiralia</taxon>
        <taxon>Lophotrochozoa</taxon>
        <taxon>Mollusca</taxon>
        <taxon>Gastropoda</taxon>
        <taxon>Heterobranchia</taxon>
        <taxon>Euthyneura</taxon>
        <taxon>Panpulmonata</taxon>
        <taxon>Sacoglossa</taxon>
        <taxon>Placobranchoidea</taxon>
        <taxon>Plakobranchidae</taxon>
        <taxon>Plakobranchus</taxon>
    </lineage>
</organism>
<protein>
    <submittedName>
        <fullName evidence="2">Uncharacterized protein</fullName>
    </submittedName>
</protein>
<gene>
    <name evidence="2" type="ORF">PoB_006215400</name>
</gene>